<dbReference type="EMBL" id="BSXG01000054">
    <property type="protein sequence ID" value="GME28989.1"/>
    <property type="molecule type" value="Genomic_DNA"/>
</dbReference>
<name>A0ACB5S8C6_9PEZI</name>
<proteinExistence type="predicted"/>
<gene>
    <name evidence="1" type="primary">g11832</name>
    <name evidence="1" type="ORF">NpPPO83_00011832</name>
</gene>
<reference evidence="1" key="1">
    <citation type="submission" date="2024-09" db="EMBL/GenBank/DDBJ databases">
        <title>Draft Genome Sequences of Neofusicoccum parvum.</title>
        <authorList>
            <person name="Ashida A."/>
            <person name="Camagna M."/>
            <person name="Tanaka A."/>
            <person name="Takemoto D."/>
        </authorList>
    </citation>
    <scope>NUCLEOTIDE SEQUENCE</scope>
    <source>
        <strain evidence="1">PPO83</strain>
    </source>
</reference>
<comment type="caution">
    <text evidence="1">The sequence shown here is derived from an EMBL/GenBank/DDBJ whole genome shotgun (WGS) entry which is preliminary data.</text>
</comment>
<organism evidence="1 2">
    <name type="scientific">Neofusicoccum parvum</name>
    <dbReference type="NCBI Taxonomy" id="310453"/>
    <lineage>
        <taxon>Eukaryota</taxon>
        <taxon>Fungi</taxon>
        <taxon>Dikarya</taxon>
        <taxon>Ascomycota</taxon>
        <taxon>Pezizomycotina</taxon>
        <taxon>Dothideomycetes</taxon>
        <taxon>Dothideomycetes incertae sedis</taxon>
        <taxon>Botryosphaeriales</taxon>
        <taxon>Botryosphaeriaceae</taxon>
        <taxon>Neofusicoccum</taxon>
    </lineage>
</organism>
<protein>
    <submittedName>
        <fullName evidence="1">Ribophorin I</fullName>
    </submittedName>
</protein>
<evidence type="ECO:0000313" key="2">
    <source>
        <dbReference type="Proteomes" id="UP001165186"/>
    </source>
</evidence>
<accession>A0ACB5S8C6</accession>
<keyword evidence="2" id="KW-1185">Reference proteome</keyword>
<dbReference type="Proteomes" id="UP001165186">
    <property type="component" value="Unassembled WGS sequence"/>
</dbReference>
<sequence length="504" mass="56515">MSAVEPDLRALSTGSKALLSPASLVRAEANSSDPLSSKQILSGAFKPPQVFRNVNLVRNVNLEKAYPRETINVVIENIDQNPQDEYYLPFEASLISQVGGLEVRDKKDAEKPAFDVEVVEFDVNSPTEFFRIRLPQPLKPSEQQTLSISYSVLSAVKPRPAAIDQREKQYVEYSFSAYAPSAYTTLKQKTKLKFANADVPDYTVLPSPNADNAEDPTKQGTSFTYGPYNEIPAGAQEPVSVRYEYTKPLTHASRLERDVEVSHWGGNLATEERYWLTNRGASLKNHFSRVQWQMTVYASPPTSALSALKMPLQVGSVDAYFTDDIGNVSTSRFRANARESNLEVRPRYPVFGGWNYSFRVGWNADLYSYLRKLKTGDGYVLKVPFLEGPKNSEGIEYERVDLRVILPEGAKNIKFDTTVPIISNETTLHRTFMDTTGRTTLHITALNLNDEWRGRDLVVTYDYPWIESFRKPVTITLGMFAVFAAAWALGSIDTSIGAKQKVKA</sequence>
<evidence type="ECO:0000313" key="1">
    <source>
        <dbReference type="EMBL" id="GME28989.1"/>
    </source>
</evidence>